<evidence type="ECO:0000256" key="9">
    <source>
        <dbReference type="ARBA" id="ARBA00048173"/>
    </source>
</evidence>
<evidence type="ECO:0000256" key="6">
    <source>
        <dbReference type="ARBA" id="ARBA00022918"/>
    </source>
</evidence>
<evidence type="ECO:0000256" key="7">
    <source>
        <dbReference type="ARBA" id="ARBA00023118"/>
    </source>
</evidence>
<keyword evidence="4" id="KW-0479">Metal-binding</keyword>
<evidence type="ECO:0000259" key="10">
    <source>
        <dbReference type="PROSITE" id="PS50878"/>
    </source>
</evidence>
<protein>
    <recommendedName>
        <fullName evidence="1">RNA-directed DNA polymerase</fullName>
        <ecNumber evidence="1">2.7.7.49</ecNumber>
    </recommendedName>
</protein>
<keyword evidence="6 11" id="KW-0695">RNA-directed DNA polymerase</keyword>
<dbReference type="PROSITE" id="PS50878">
    <property type="entry name" value="RT_POL"/>
    <property type="match status" value="1"/>
</dbReference>
<dbReference type="GO" id="GO:0046872">
    <property type="term" value="F:metal ion binding"/>
    <property type="evidence" value="ECO:0007669"/>
    <property type="project" value="UniProtKB-KW"/>
</dbReference>
<feature type="domain" description="Reverse transcriptase" evidence="10">
    <location>
        <begin position="88"/>
        <end position="330"/>
    </location>
</feature>
<proteinExistence type="inferred from homology"/>
<keyword evidence="7" id="KW-0051">Antiviral defense</keyword>
<evidence type="ECO:0000313" key="11">
    <source>
        <dbReference type="EMBL" id="TMM58786.1"/>
    </source>
</evidence>
<comment type="caution">
    <text evidence="11">The sequence shown here is derived from an EMBL/GenBank/DDBJ whole genome shotgun (WGS) entry which is preliminary data.</text>
</comment>
<evidence type="ECO:0000256" key="5">
    <source>
        <dbReference type="ARBA" id="ARBA00022842"/>
    </source>
</evidence>
<dbReference type="RefSeq" id="WP_138656719.1">
    <property type="nucleotide sequence ID" value="NZ_VATY01000001.1"/>
</dbReference>
<dbReference type="Proteomes" id="UP000310314">
    <property type="component" value="Unassembled WGS sequence"/>
</dbReference>
<reference evidence="11 12" key="1">
    <citation type="submission" date="2019-05" db="EMBL/GenBank/DDBJ databases">
        <authorList>
            <person name="Zhang J.-Y."/>
            <person name="Feg X."/>
            <person name="Du Z.-J."/>
        </authorList>
    </citation>
    <scope>NUCLEOTIDE SEQUENCE [LARGE SCALE GENOMIC DNA]</scope>
    <source>
        <strain evidence="11 12">RZ26</strain>
    </source>
</reference>
<dbReference type="PANTHER" id="PTHR34047">
    <property type="entry name" value="NUCLEAR INTRON MATURASE 1, MITOCHONDRIAL-RELATED"/>
    <property type="match status" value="1"/>
</dbReference>
<evidence type="ECO:0000256" key="8">
    <source>
        <dbReference type="ARBA" id="ARBA00034120"/>
    </source>
</evidence>
<dbReference type="PRINTS" id="PR00866">
    <property type="entry name" value="RNADNAPOLMS"/>
</dbReference>
<keyword evidence="12" id="KW-1185">Reference proteome</keyword>
<evidence type="ECO:0000256" key="4">
    <source>
        <dbReference type="ARBA" id="ARBA00022723"/>
    </source>
</evidence>
<dbReference type="PANTHER" id="PTHR34047:SF7">
    <property type="entry name" value="RNA-DIRECTED DNA POLYMERASE"/>
    <property type="match status" value="1"/>
</dbReference>
<evidence type="ECO:0000256" key="3">
    <source>
        <dbReference type="ARBA" id="ARBA00022695"/>
    </source>
</evidence>
<sequence length="402" mass="46944">MTLPLKHILKNIKFNIQERVTATMSFPFNQFALEAKEQNKSQEFIDACLAYASNLSEQGYPVTFSIEHLAMQIGVQSDYLRNLIGDGKRDITYDYEHKYKRYNYFKLKKRDGNFREIMSPAKDLKFIQKWILVNILSKYRLAESCKGFRKRISIYDNAKVHENSEIILKVDLLKFYDTITEKRVYGLFKSLGYATNLSFSLAKITTAKHRKNYWRDFNNSSKEILSELVQTKPAILPQGSPTSPMISNILATKMDYRFEGMAKKQNFRYSRYADDLTFSITKEGSLPSLNVISKIITQEGFFINHKKTQYLKKGCKQYVTGLTTTNGINVNKKYRKQISEHIYFCRKYGVKSHLARRKKDFPNSNSLSFHNWLYGHLCFINSVNSKASKTLLEEFNKINWSV</sequence>
<organism evidence="11 12">
    <name type="scientific">Maribacter algarum</name>
    <name type="common">ex Zhang et al. 2020</name>
    <dbReference type="NCBI Taxonomy" id="2578118"/>
    <lineage>
        <taxon>Bacteria</taxon>
        <taxon>Pseudomonadati</taxon>
        <taxon>Bacteroidota</taxon>
        <taxon>Flavobacteriia</taxon>
        <taxon>Flavobacteriales</taxon>
        <taxon>Flavobacteriaceae</taxon>
        <taxon>Maribacter</taxon>
    </lineage>
</organism>
<dbReference type="SUPFAM" id="SSF56672">
    <property type="entry name" value="DNA/RNA polymerases"/>
    <property type="match status" value="1"/>
</dbReference>
<keyword evidence="3" id="KW-0548">Nucleotidyltransferase</keyword>
<dbReference type="EC" id="2.7.7.49" evidence="1"/>
<comment type="similarity">
    <text evidence="8">Belongs to the bacterial reverse transcriptase family.</text>
</comment>
<dbReference type="InterPro" id="IPR051083">
    <property type="entry name" value="GrpII_Intron_Splice-Mob/Def"/>
</dbReference>
<evidence type="ECO:0000256" key="2">
    <source>
        <dbReference type="ARBA" id="ARBA00022679"/>
    </source>
</evidence>
<accession>A0A5S3PUU1</accession>
<dbReference type="CDD" id="cd03487">
    <property type="entry name" value="RT_Bac_retron_II"/>
    <property type="match status" value="1"/>
</dbReference>
<dbReference type="GO" id="GO:0003723">
    <property type="term" value="F:RNA binding"/>
    <property type="evidence" value="ECO:0007669"/>
    <property type="project" value="InterPro"/>
</dbReference>
<name>A0A5S3PUU1_9FLAO</name>
<dbReference type="Pfam" id="PF00078">
    <property type="entry name" value="RVT_1"/>
    <property type="match status" value="1"/>
</dbReference>
<dbReference type="InterPro" id="IPR043502">
    <property type="entry name" value="DNA/RNA_pol_sf"/>
</dbReference>
<dbReference type="AlphaFoldDB" id="A0A5S3PUU1"/>
<keyword evidence="5" id="KW-0460">Magnesium</keyword>
<dbReference type="GO" id="GO:0051607">
    <property type="term" value="P:defense response to virus"/>
    <property type="evidence" value="ECO:0007669"/>
    <property type="project" value="UniProtKB-KW"/>
</dbReference>
<evidence type="ECO:0000313" key="12">
    <source>
        <dbReference type="Proteomes" id="UP000310314"/>
    </source>
</evidence>
<dbReference type="EMBL" id="VATY01000001">
    <property type="protein sequence ID" value="TMM58786.1"/>
    <property type="molecule type" value="Genomic_DNA"/>
</dbReference>
<dbReference type="InterPro" id="IPR000477">
    <property type="entry name" value="RT_dom"/>
</dbReference>
<dbReference type="OrthoDB" id="9780724at2"/>
<comment type="catalytic activity">
    <reaction evidence="9">
        <text>DNA(n) + a 2'-deoxyribonucleoside 5'-triphosphate = DNA(n+1) + diphosphate</text>
        <dbReference type="Rhea" id="RHEA:22508"/>
        <dbReference type="Rhea" id="RHEA-COMP:17339"/>
        <dbReference type="Rhea" id="RHEA-COMP:17340"/>
        <dbReference type="ChEBI" id="CHEBI:33019"/>
        <dbReference type="ChEBI" id="CHEBI:61560"/>
        <dbReference type="ChEBI" id="CHEBI:173112"/>
        <dbReference type="EC" id="2.7.7.49"/>
    </reaction>
</comment>
<dbReference type="GO" id="GO:0003964">
    <property type="term" value="F:RNA-directed DNA polymerase activity"/>
    <property type="evidence" value="ECO:0007669"/>
    <property type="project" value="UniProtKB-KW"/>
</dbReference>
<dbReference type="InterPro" id="IPR000123">
    <property type="entry name" value="Reverse_transcriptase_msDNA"/>
</dbReference>
<keyword evidence="2" id="KW-0808">Transferase</keyword>
<gene>
    <name evidence="11" type="ORF">FEE95_04980</name>
</gene>
<evidence type="ECO:0000256" key="1">
    <source>
        <dbReference type="ARBA" id="ARBA00012493"/>
    </source>
</evidence>